<dbReference type="SUPFAM" id="SSF53056">
    <property type="entry name" value="beta-carbonic anhydrase, cab"/>
    <property type="match status" value="1"/>
</dbReference>
<dbReference type="EC" id="4.2.1.1" evidence="5"/>
<comment type="cofactor">
    <cofactor evidence="4">
        <name>Zn(2+)</name>
        <dbReference type="ChEBI" id="CHEBI:29105"/>
    </cofactor>
    <text evidence="4">Binds 1 zinc ion per subunit.</text>
</comment>
<keyword evidence="7" id="KW-1185">Reference proteome</keyword>
<dbReference type="PANTHER" id="PTHR43175">
    <property type="entry name" value="CARBONIC ANHYDRASE"/>
    <property type="match status" value="1"/>
</dbReference>
<dbReference type="InterPro" id="IPR036874">
    <property type="entry name" value="Carbonic_anhydrase_sf"/>
</dbReference>
<evidence type="ECO:0000256" key="3">
    <source>
        <dbReference type="ARBA" id="ARBA00022833"/>
    </source>
</evidence>
<feature type="binding site" evidence="4">
    <location>
        <position position="41"/>
    </location>
    <ligand>
        <name>Zn(2+)</name>
        <dbReference type="ChEBI" id="CHEBI:29105"/>
    </ligand>
</feature>
<dbReference type="CDD" id="cd03379">
    <property type="entry name" value="beta_CA_cladeD"/>
    <property type="match status" value="1"/>
</dbReference>
<dbReference type="Pfam" id="PF00484">
    <property type="entry name" value="Pro_CA"/>
    <property type="match status" value="1"/>
</dbReference>
<dbReference type="GO" id="GO:0004089">
    <property type="term" value="F:carbonate dehydratase activity"/>
    <property type="evidence" value="ECO:0007669"/>
    <property type="project" value="UniProtKB-UniRule"/>
</dbReference>
<protein>
    <recommendedName>
        <fullName evidence="5">Carbonic anhydrase</fullName>
        <ecNumber evidence="5">4.2.1.1</ecNumber>
    </recommendedName>
    <alternativeName>
        <fullName evidence="5">Carbonate dehydratase</fullName>
    </alternativeName>
</protein>
<dbReference type="GO" id="GO:0008270">
    <property type="term" value="F:zinc ion binding"/>
    <property type="evidence" value="ECO:0007669"/>
    <property type="project" value="UniProtKB-UniRule"/>
</dbReference>
<comment type="function">
    <text evidence="5">Reversible hydration of carbon dioxide.</text>
</comment>
<evidence type="ECO:0000256" key="4">
    <source>
        <dbReference type="PIRSR" id="PIRSR601765-1"/>
    </source>
</evidence>
<dbReference type="SMART" id="SM00947">
    <property type="entry name" value="Pro_CA"/>
    <property type="match status" value="1"/>
</dbReference>
<feature type="binding site" evidence="4">
    <location>
        <position position="97"/>
    </location>
    <ligand>
        <name>Zn(2+)</name>
        <dbReference type="ChEBI" id="CHEBI:29105"/>
    </ligand>
</feature>
<feature type="binding site" evidence="4">
    <location>
        <position position="94"/>
    </location>
    <ligand>
        <name>Zn(2+)</name>
        <dbReference type="ChEBI" id="CHEBI:29105"/>
    </ligand>
</feature>
<dbReference type="EMBL" id="CP063405">
    <property type="protein sequence ID" value="QSZ29346.1"/>
    <property type="molecule type" value="Genomic_DNA"/>
</dbReference>
<reference evidence="6" key="1">
    <citation type="submission" date="2020-10" db="EMBL/GenBank/DDBJ databases">
        <title>Genome Sequence of Monilinia vaccinii-corymbosi Sheds Light on Mummy Berry Disease Infection of Blueberry and Mating Type.</title>
        <authorList>
            <person name="Yow A.G."/>
            <person name="Zhang Y."/>
            <person name="Bansal K."/>
            <person name="Eacker S.M."/>
            <person name="Sullivan S."/>
            <person name="Liachko I."/>
            <person name="Cubeta M.A."/>
            <person name="Rollins J.A."/>
            <person name="Ashrafi H."/>
        </authorList>
    </citation>
    <scope>NUCLEOTIDE SEQUENCE</scope>
    <source>
        <strain evidence="6">RL-1</strain>
    </source>
</reference>
<dbReference type="OrthoDB" id="10248475at2759"/>
<proteinExistence type="inferred from homology"/>
<evidence type="ECO:0000256" key="1">
    <source>
        <dbReference type="ARBA" id="ARBA00006217"/>
    </source>
</evidence>
<comment type="catalytic activity">
    <reaction evidence="5">
        <text>hydrogencarbonate + H(+) = CO2 + H2O</text>
        <dbReference type="Rhea" id="RHEA:10748"/>
        <dbReference type="ChEBI" id="CHEBI:15377"/>
        <dbReference type="ChEBI" id="CHEBI:15378"/>
        <dbReference type="ChEBI" id="CHEBI:16526"/>
        <dbReference type="ChEBI" id="CHEBI:17544"/>
        <dbReference type="EC" id="4.2.1.1"/>
    </reaction>
</comment>
<sequence>MNVATLLQRNSEIAKTHQPIPTFAELRAMGKEPPHVVVVTCLDPRVVPEKFLNIQLGDGVGVIRNAGGHIEPALKDIIALDLLLRFDEIMVIHHTDCGTTHFTNEGIRKSLKARIPTKHHEIENMTFGAIDDLKQSVIDDIAILHENPYIRQELAAKTTGFIYDLKSGKLEAVKVQASSRSPCVLLSDSK</sequence>
<evidence type="ECO:0000313" key="7">
    <source>
        <dbReference type="Proteomes" id="UP000672032"/>
    </source>
</evidence>
<keyword evidence="2 4" id="KW-0479">Metal-binding</keyword>
<keyword evidence="5" id="KW-0456">Lyase</keyword>
<gene>
    <name evidence="6" type="ORF">DSL72_003860</name>
</gene>
<evidence type="ECO:0000256" key="2">
    <source>
        <dbReference type="ARBA" id="ARBA00022723"/>
    </source>
</evidence>
<dbReference type="AlphaFoldDB" id="A0A8A3P2E9"/>
<keyword evidence="3 4" id="KW-0862">Zinc</keyword>
<evidence type="ECO:0000313" key="6">
    <source>
        <dbReference type="EMBL" id="QSZ29346.1"/>
    </source>
</evidence>
<dbReference type="PANTHER" id="PTHR43175:SF3">
    <property type="entry name" value="CARBON DISULFIDE HYDROLASE"/>
    <property type="match status" value="1"/>
</dbReference>
<evidence type="ECO:0000256" key="5">
    <source>
        <dbReference type="RuleBase" id="RU003956"/>
    </source>
</evidence>
<organism evidence="6 7">
    <name type="scientific">Monilinia vaccinii-corymbosi</name>
    <dbReference type="NCBI Taxonomy" id="61207"/>
    <lineage>
        <taxon>Eukaryota</taxon>
        <taxon>Fungi</taxon>
        <taxon>Dikarya</taxon>
        <taxon>Ascomycota</taxon>
        <taxon>Pezizomycotina</taxon>
        <taxon>Leotiomycetes</taxon>
        <taxon>Helotiales</taxon>
        <taxon>Sclerotiniaceae</taxon>
        <taxon>Monilinia</taxon>
    </lineage>
</organism>
<dbReference type="Gene3D" id="3.40.1050.10">
    <property type="entry name" value="Carbonic anhydrase"/>
    <property type="match status" value="1"/>
</dbReference>
<dbReference type="InterPro" id="IPR001765">
    <property type="entry name" value="Carbonic_anhydrase"/>
</dbReference>
<dbReference type="Proteomes" id="UP000672032">
    <property type="component" value="Chromosome 1"/>
</dbReference>
<accession>A0A8A3P2E9</accession>
<comment type="similarity">
    <text evidence="1 5">Belongs to the beta-class carbonic anhydrase family.</text>
</comment>
<feature type="binding site" evidence="4">
    <location>
        <position position="43"/>
    </location>
    <ligand>
        <name>Zn(2+)</name>
        <dbReference type="ChEBI" id="CHEBI:29105"/>
    </ligand>
</feature>
<name>A0A8A3P2E9_9HELO</name>